<dbReference type="InterPro" id="IPR050833">
    <property type="entry name" value="Poly_Biosynth_Transport"/>
</dbReference>
<evidence type="ECO:0000313" key="8">
    <source>
        <dbReference type="Proteomes" id="UP000242687"/>
    </source>
</evidence>
<keyword evidence="5 6" id="KW-0472">Membrane</keyword>
<feature type="transmembrane region" description="Helical" evidence="6">
    <location>
        <begin position="367"/>
        <end position="386"/>
    </location>
</feature>
<feature type="transmembrane region" description="Helical" evidence="6">
    <location>
        <begin position="120"/>
        <end position="139"/>
    </location>
</feature>
<evidence type="ECO:0000256" key="5">
    <source>
        <dbReference type="ARBA" id="ARBA00023136"/>
    </source>
</evidence>
<feature type="transmembrane region" description="Helical" evidence="6">
    <location>
        <begin position="85"/>
        <end position="108"/>
    </location>
</feature>
<feature type="transmembrane region" description="Helical" evidence="6">
    <location>
        <begin position="392"/>
        <end position="413"/>
    </location>
</feature>
<gene>
    <name evidence="7" type="ORF">CLV57_2202</name>
</gene>
<evidence type="ECO:0000256" key="6">
    <source>
        <dbReference type="SAM" id="Phobius"/>
    </source>
</evidence>
<keyword evidence="4 6" id="KW-1133">Transmembrane helix</keyword>
<dbReference type="PANTHER" id="PTHR30250:SF11">
    <property type="entry name" value="O-ANTIGEN TRANSPORTER-RELATED"/>
    <property type="match status" value="1"/>
</dbReference>
<evidence type="ECO:0000256" key="2">
    <source>
        <dbReference type="ARBA" id="ARBA00022475"/>
    </source>
</evidence>
<proteinExistence type="predicted"/>
<feature type="transmembrane region" description="Helical" evidence="6">
    <location>
        <begin position="46"/>
        <end position="73"/>
    </location>
</feature>
<evidence type="ECO:0000256" key="4">
    <source>
        <dbReference type="ARBA" id="ARBA00022989"/>
    </source>
</evidence>
<keyword evidence="8" id="KW-1185">Reference proteome</keyword>
<dbReference type="Proteomes" id="UP000242687">
    <property type="component" value="Unassembled WGS sequence"/>
</dbReference>
<dbReference type="AlphaFoldDB" id="A0A2H9VL61"/>
<organism evidence="7 8">
    <name type="scientific">Mucilaginibacter auburnensis</name>
    <dbReference type="NCBI Taxonomy" id="1457233"/>
    <lineage>
        <taxon>Bacteria</taxon>
        <taxon>Pseudomonadati</taxon>
        <taxon>Bacteroidota</taxon>
        <taxon>Sphingobacteriia</taxon>
        <taxon>Sphingobacteriales</taxon>
        <taxon>Sphingobacteriaceae</taxon>
        <taxon>Mucilaginibacter</taxon>
    </lineage>
</organism>
<dbReference type="Pfam" id="PF01943">
    <property type="entry name" value="Polysacc_synt"/>
    <property type="match status" value="1"/>
</dbReference>
<keyword evidence="2" id="KW-1003">Cell membrane</keyword>
<comment type="caution">
    <text evidence="7">The sequence shown here is derived from an EMBL/GenBank/DDBJ whole genome shotgun (WGS) entry which is preliminary data.</text>
</comment>
<accession>A0A2H9VL61</accession>
<feature type="transmembrane region" description="Helical" evidence="6">
    <location>
        <begin position="297"/>
        <end position="324"/>
    </location>
</feature>
<dbReference type="GO" id="GO:0005886">
    <property type="term" value="C:plasma membrane"/>
    <property type="evidence" value="ECO:0007669"/>
    <property type="project" value="UniProtKB-SubCell"/>
</dbReference>
<evidence type="ECO:0000256" key="1">
    <source>
        <dbReference type="ARBA" id="ARBA00004651"/>
    </source>
</evidence>
<reference evidence="7 8" key="1">
    <citation type="submission" date="2017-11" db="EMBL/GenBank/DDBJ databases">
        <title>Genomic Encyclopedia of Archaeal and Bacterial Type Strains, Phase II (KMG-II): From Individual Species to Whole Genera.</title>
        <authorList>
            <person name="Goeker M."/>
        </authorList>
    </citation>
    <scope>NUCLEOTIDE SEQUENCE [LARGE SCALE GENOMIC DNA]</scope>
    <source>
        <strain evidence="7 8">DSM 28175</strain>
    </source>
</reference>
<dbReference type="EMBL" id="PGFJ01000002">
    <property type="protein sequence ID" value="PJJ79078.1"/>
    <property type="molecule type" value="Genomic_DNA"/>
</dbReference>
<feature type="transmembrane region" description="Helical" evidence="6">
    <location>
        <begin position="336"/>
        <end position="355"/>
    </location>
</feature>
<feature type="transmembrane region" description="Helical" evidence="6">
    <location>
        <begin position="151"/>
        <end position="170"/>
    </location>
</feature>
<dbReference type="InterPro" id="IPR002797">
    <property type="entry name" value="Polysacc_synth"/>
</dbReference>
<protein>
    <submittedName>
        <fullName evidence="7">O-antigen/teichoic acid export membrane protein</fullName>
    </submittedName>
</protein>
<dbReference type="RefSeq" id="WP_100341444.1">
    <property type="nucleotide sequence ID" value="NZ_PGFJ01000002.1"/>
</dbReference>
<comment type="subcellular location">
    <subcellularLocation>
        <location evidence="1">Cell membrane</location>
        <topology evidence="1">Multi-pass membrane protein</topology>
    </subcellularLocation>
</comment>
<feature type="transmembrane region" description="Helical" evidence="6">
    <location>
        <begin position="176"/>
        <end position="196"/>
    </location>
</feature>
<dbReference type="PANTHER" id="PTHR30250">
    <property type="entry name" value="PST FAMILY PREDICTED COLANIC ACID TRANSPORTER"/>
    <property type="match status" value="1"/>
</dbReference>
<dbReference type="OrthoDB" id="629958at2"/>
<evidence type="ECO:0000313" key="7">
    <source>
        <dbReference type="EMBL" id="PJJ79078.1"/>
    </source>
</evidence>
<name>A0A2H9VL61_9SPHI</name>
<evidence type="ECO:0000256" key="3">
    <source>
        <dbReference type="ARBA" id="ARBA00022692"/>
    </source>
</evidence>
<feature type="transmembrane region" description="Helical" evidence="6">
    <location>
        <begin position="12"/>
        <end position="34"/>
    </location>
</feature>
<sequence length="447" mass="49855">MLKKVYNLVRNKHFLSLSGNIIMSGLGLVTFAIIYRELSKAEAGVWGFFLTLLSFIDTFRSGFLTTAFIKFYAGSTKERSAEVAGSAWFIGMIITGIMAGVCFLALPFLSFINDEGLRMFFKWGGIYFIISLPSFLSTCVIQGEQQFDKLLYVRLCNQGSFLLFIFVLIFMGEMKLANVLFAYLISNLLTSLYAFIKGWARISALKNRSKATISEMYHFGKYSVGTALSANGFHFSDSVIINFMLGAPALAVYKLGERLMQLVEIPLASFAATGMPELSAAYNQGNRELVIHTMKRYAGMLGIVLIPIVIIGCILADVPIYLIGGGKYVGTEAANVFRLFLAFAIIFPPDRFFALTLDVIHQPKINFYKVLVMLAVNIITDFLGIYLTGSVYGIAVATLFPILTGTIIGFWALNKYSKFSYWSIFKTGYNEVMTFVRNHFKKRSSSV</sequence>
<keyword evidence="3 6" id="KW-0812">Transmembrane</keyword>